<organism evidence="2 3">
    <name type="scientific">Weissella diestrammenae</name>
    <dbReference type="NCBI Taxonomy" id="1162633"/>
    <lineage>
        <taxon>Bacteria</taxon>
        <taxon>Bacillati</taxon>
        <taxon>Bacillota</taxon>
        <taxon>Bacilli</taxon>
        <taxon>Lactobacillales</taxon>
        <taxon>Lactobacillaceae</taxon>
        <taxon>Weissella</taxon>
    </lineage>
</organism>
<evidence type="ECO:0000313" key="2">
    <source>
        <dbReference type="EMBL" id="QNN75321.1"/>
    </source>
</evidence>
<dbReference type="Proteomes" id="UP000515800">
    <property type="component" value="Chromosome"/>
</dbReference>
<name>A0A7G9T5E6_9LACO</name>
<gene>
    <name evidence="2" type="ORF">H9L19_08160</name>
</gene>
<dbReference type="RefSeq" id="WP_187529155.1">
    <property type="nucleotide sequence ID" value="NZ_CP060724.1"/>
</dbReference>
<evidence type="ECO:0000313" key="3">
    <source>
        <dbReference type="Proteomes" id="UP000515800"/>
    </source>
</evidence>
<protein>
    <submittedName>
        <fullName evidence="2">YlbG family protein</fullName>
    </submittedName>
</protein>
<proteinExistence type="predicted"/>
<reference evidence="2 3" key="1">
    <citation type="submission" date="2020-08" db="EMBL/GenBank/DDBJ databases">
        <title>Genome sequence of Weissella diestrammenae KACC 16890T.</title>
        <authorList>
            <person name="Hyun D.-W."/>
            <person name="Bae J.-W."/>
        </authorList>
    </citation>
    <scope>NUCLEOTIDE SEQUENCE [LARGE SCALE GENOMIC DNA]</scope>
    <source>
        <strain evidence="2 3">KACC 16890</strain>
    </source>
</reference>
<dbReference type="PIRSF" id="PIRSF031653">
    <property type="entry name" value="UCP031653"/>
    <property type="match status" value="1"/>
</dbReference>
<sequence>MSFQIKARRSLIVYLNNVRQAKQLRRFGIVDYISQRMKYAVIYMDEADIEQKRQLIERLGFVKSVEISHWPDVDSTVGGVNEEVEFAVDDTDLEDVIVDEEV</sequence>
<accession>A0A7G9T5E6</accession>
<dbReference type="EMBL" id="CP060724">
    <property type="protein sequence ID" value="QNN75321.1"/>
    <property type="molecule type" value="Genomic_DNA"/>
</dbReference>
<evidence type="ECO:0000256" key="1">
    <source>
        <dbReference type="ARBA" id="ARBA00022490"/>
    </source>
</evidence>
<dbReference type="InterPro" id="IPR016979">
    <property type="entry name" value="DUF2129"/>
</dbReference>
<dbReference type="KEGG" id="wdi:H9L19_08160"/>
<keyword evidence="3" id="KW-1185">Reference proteome</keyword>
<dbReference type="AlphaFoldDB" id="A0A7G9T5E6"/>
<dbReference type="Pfam" id="PF09902">
    <property type="entry name" value="DUF2129"/>
    <property type="match status" value="1"/>
</dbReference>
<keyword evidence="1" id="KW-0963">Cytoplasm</keyword>